<dbReference type="Proteomes" id="UP001144978">
    <property type="component" value="Unassembled WGS sequence"/>
</dbReference>
<gene>
    <name evidence="1" type="ORF">NUW54_g3267</name>
</gene>
<organism evidence="1 2">
    <name type="scientific">Trametes sanguinea</name>
    <dbReference type="NCBI Taxonomy" id="158606"/>
    <lineage>
        <taxon>Eukaryota</taxon>
        <taxon>Fungi</taxon>
        <taxon>Dikarya</taxon>
        <taxon>Basidiomycota</taxon>
        <taxon>Agaricomycotina</taxon>
        <taxon>Agaricomycetes</taxon>
        <taxon>Polyporales</taxon>
        <taxon>Polyporaceae</taxon>
        <taxon>Trametes</taxon>
    </lineage>
</organism>
<evidence type="ECO:0000313" key="1">
    <source>
        <dbReference type="EMBL" id="KAJ3008140.1"/>
    </source>
</evidence>
<name>A0ACC1Q3T4_9APHY</name>
<sequence length="1083" mass="121098">MQEPGNGASKKPLDSLDSGLDEAQKEWMTREISYDECELALNSAKVGTAPGRDGLPYEVWKTLHARFIEDSRHEDRECFDVMKLLHALLTKVLSVRLAAVAPTLIHESQAGFVPGRKLKNHTQLARLMTDWAERTETNGVIIALDQEKAYDKIAHDYLWRVMEKFGLPASFTNTVQALYENAETSVLINGVLSRPYRVTRGVRQGDPLSCLLFNLAIEPLSAMIRKSDIQGIKIPYSREALKATLFADDTTTYLSEHDDFGVLKRVLDTWCGAAKARFNIAKTEAIPIGTPQYRAEVIAAYRATGTWKNLPQNARVAADGEPTRILGAWLGNNLQNCEIWSPKIEAIRNVLEKWSRSRPTLEGKRHVVQMFAGGMSQFLTTVQCMPKTVVSRLNAVIRNYLWNDRHSPPVRMEHMYLPVDKGGFNILDLDARNDAIDIMWLRDYLDFKNRPLWALLADDIFARTTATKCIPAERSLRINPFLQNWAPTRNKLPAELKALTDSAKKYGLRLEGRAFSRDIIRTMPLWDHAQADKTKLRSLSGRSAATRCLKTNHALISVGDFESFIAEQDDPTHSYGVNEHAPAKVGTPDGEHPEDYETRVHESAGETFDDIPEALVIFDRRVTTHGSLTDALRVFTTSSVPVCNDLPIIETDLSAEVATVATDGSCLNNGERHARAGAGVYYGPGHPANLSVRLPIELEQSNQTGEGVASLMAAKAADPARHLVQITDSKTVLESVTRYRQRNEDEGFIRQSNGALTQSLISALLARKAHTAFQWVKGHAGHPGNEAADALAGTGARKPDPDEVDMSIDRTLHITGAKLSTMTQELAYRAIRERKARKVDARTSTQERIQQILTDLEDDFDIRLSERNLWKSLKKDTVSREARQWIWTSIHDGFMIGQRWLRPNMSDEMKARATCRICGQTESMQHILFTCEAVGRQTIWGLLQSTWTSTGRTPYDPNWGNICGAACAAIRPNGKDRCAAAESLWAILAIESAHLIWKLRCERVIAKNGAEFTEREVTNRWYSTLNKRLAIDRRVVSLLSGKRKLLKATKLDAAWRPILEGLEDPSADWVADSGVLVGMKRGG</sequence>
<accession>A0ACC1Q3T4</accession>
<reference evidence="1" key="1">
    <citation type="submission" date="2022-08" db="EMBL/GenBank/DDBJ databases">
        <title>Genome Sequence of Pycnoporus sanguineus.</title>
        <authorList>
            <person name="Buettner E."/>
        </authorList>
    </citation>
    <scope>NUCLEOTIDE SEQUENCE</scope>
    <source>
        <strain evidence="1">CG-C14</strain>
    </source>
</reference>
<comment type="caution">
    <text evidence="1">The sequence shown here is derived from an EMBL/GenBank/DDBJ whole genome shotgun (WGS) entry which is preliminary data.</text>
</comment>
<proteinExistence type="predicted"/>
<dbReference type="EMBL" id="JANSHE010000674">
    <property type="protein sequence ID" value="KAJ3008140.1"/>
    <property type="molecule type" value="Genomic_DNA"/>
</dbReference>
<protein>
    <submittedName>
        <fullName evidence="1">Uncharacterized protein</fullName>
    </submittedName>
</protein>
<evidence type="ECO:0000313" key="2">
    <source>
        <dbReference type="Proteomes" id="UP001144978"/>
    </source>
</evidence>
<keyword evidence="2" id="KW-1185">Reference proteome</keyword>